<dbReference type="EMBL" id="BAEK01000073">
    <property type="protein sequence ID" value="GAC06881.1"/>
    <property type="molecule type" value="Genomic_DNA"/>
</dbReference>
<name>A0ABQ0IC74_9ALTE</name>
<evidence type="ECO:0000313" key="2">
    <source>
        <dbReference type="Proteomes" id="UP000008372"/>
    </source>
</evidence>
<protein>
    <submittedName>
        <fullName evidence="1">Uncharacterized protein</fullName>
    </submittedName>
</protein>
<sequence>MAVCPTDFISWHACAVNINCFQKVIDKRQLKAGIRYVSNEFSGYK</sequence>
<dbReference type="Proteomes" id="UP000008372">
    <property type="component" value="Unassembled WGS sequence"/>
</dbReference>
<organism evidence="1 2">
    <name type="scientific">Paraglaciecola agarilytica NO2</name>
    <dbReference type="NCBI Taxonomy" id="1125747"/>
    <lineage>
        <taxon>Bacteria</taxon>
        <taxon>Pseudomonadati</taxon>
        <taxon>Pseudomonadota</taxon>
        <taxon>Gammaproteobacteria</taxon>
        <taxon>Alteromonadales</taxon>
        <taxon>Alteromonadaceae</taxon>
        <taxon>Paraglaciecola</taxon>
    </lineage>
</organism>
<evidence type="ECO:0000313" key="1">
    <source>
        <dbReference type="EMBL" id="GAC06881.1"/>
    </source>
</evidence>
<comment type="caution">
    <text evidence="1">The sequence shown here is derived from an EMBL/GenBank/DDBJ whole genome shotgun (WGS) entry which is preliminary data.</text>
</comment>
<proteinExistence type="predicted"/>
<accession>A0ABQ0IC74</accession>
<reference evidence="1 2" key="1">
    <citation type="journal article" date="2014" name="Environ. Microbiol.">
        <title>Comparative genomics of the marine bacterial genus Glaciecola reveals the high degree of genomic diversity and genomic characteristic for cold adaptation.</title>
        <authorList>
            <person name="Qin Q.L."/>
            <person name="Xie B.B."/>
            <person name="Yu Y."/>
            <person name="Shu Y.L."/>
            <person name="Rong J.C."/>
            <person name="Zhang Y.J."/>
            <person name="Zhao D.L."/>
            <person name="Chen X.L."/>
            <person name="Zhang X.Y."/>
            <person name="Chen B."/>
            <person name="Zhou B.C."/>
            <person name="Zhang Y.Z."/>
        </authorList>
    </citation>
    <scope>NUCLEOTIDE SEQUENCE [LARGE SCALE GENOMIC DNA]</scope>
    <source>
        <strain evidence="1 2">NO2</strain>
    </source>
</reference>
<gene>
    <name evidence="1" type="ORF">GAGA_4048</name>
</gene>
<keyword evidence="2" id="KW-1185">Reference proteome</keyword>